<dbReference type="Proteomes" id="UP001500742">
    <property type="component" value="Unassembled WGS sequence"/>
</dbReference>
<gene>
    <name evidence="1" type="ORF">GCM10022210_35060</name>
</gene>
<proteinExistence type="predicted"/>
<accession>A0ABP7QDM6</accession>
<dbReference type="EMBL" id="BAAAZC010000025">
    <property type="protein sequence ID" value="GAA3980758.1"/>
    <property type="molecule type" value="Genomic_DNA"/>
</dbReference>
<protein>
    <submittedName>
        <fullName evidence="1">Uncharacterized protein</fullName>
    </submittedName>
</protein>
<sequence length="140" mass="15814">MKTKEEILNSFYTTGADGMPEISAPDLLNAMEAYKQQSLADAFNAARELKDESAAHPDYSFATLEDYIKSTEIKVAKSEKDELTEHIALVADSVLPHFLPDDASITEFSFDFNMMGIGYTAFYTKDDSGYWQMTKWRLGR</sequence>
<name>A0ABP7QDM6_9SPHI</name>
<comment type="caution">
    <text evidence="1">The sequence shown here is derived from an EMBL/GenBank/DDBJ whole genome shotgun (WGS) entry which is preliminary data.</text>
</comment>
<reference evidence="2" key="1">
    <citation type="journal article" date="2019" name="Int. J. Syst. Evol. Microbiol.">
        <title>The Global Catalogue of Microorganisms (GCM) 10K type strain sequencing project: providing services to taxonomists for standard genome sequencing and annotation.</title>
        <authorList>
            <consortium name="The Broad Institute Genomics Platform"/>
            <consortium name="The Broad Institute Genome Sequencing Center for Infectious Disease"/>
            <person name="Wu L."/>
            <person name="Ma J."/>
        </authorList>
    </citation>
    <scope>NUCLEOTIDE SEQUENCE [LARGE SCALE GENOMIC DNA]</scope>
    <source>
        <strain evidence="2">JCM 16601</strain>
    </source>
</reference>
<keyword evidence="2" id="KW-1185">Reference proteome</keyword>
<organism evidence="1 2">
    <name type="scientific">Mucilaginibacter dorajii</name>
    <dbReference type="NCBI Taxonomy" id="692994"/>
    <lineage>
        <taxon>Bacteria</taxon>
        <taxon>Pseudomonadati</taxon>
        <taxon>Bacteroidota</taxon>
        <taxon>Sphingobacteriia</taxon>
        <taxon>Sphingobacteriales</taxon>
        <taxon>Sphingobacteriaceae</taxon>
        <taxon>Mucilaginibacter</taxon>
    </lineage>
</organism>
<evidence type="ECO:0000313" key="2">
    <source>
        <dbReference type="Proteomes" id="UP001500742"/>
    </source>
</evidence>
<evidence type="ECO:0000313" key="1">
    <source>
        <dbReference type="EMBL" id="GAA3980758.1"/>
    </source>
</evidence>
<dbReference type="RefSeq" id="WP_259088379.1">
    <property type="nucleotide sequence ID" value="NZ_BAAAZC010000025.1"/>
</dbReference>